<name>A0AAW1LBF9_POPJA</name>
<evidence type="ECO:0000256" key="1">
    <source>
        <dbReference type="SAM" id="MobiDB-lite"/>
    </source>
</evidence>
<dbReference type="EMBL" id="JASPKY010000136">
    <property type="protein sequence ID" value="KAK9731239.1"/>
    <property type="molecule type" value="Genomic_DNA"/>
</dbReference>
<evidence type="ECO:0008006" key="4">
    <source>
        <dbReference type="Google" id="ProtNLM"/>
    </source>
</evidence>
<feature type="compositionally biased region" description="Basic and acidic residues" evidence="1">
    <location>
        <begin position="28"/>
        <end position="50"/>
    </location>
</feature>
<feature type="region of interest" description="Disordered" evidence="1">
    <location>
        <begin position="238"/>
        <end position="272"/>
    </location>
</feature>
<evidence type="ECO:0000313" key="2">
    <source>
        <dbReference type="EMBL" id="KAK9731239.1"/>
    </source>
</evidence>
<gene>
    <name evidence="2" type="ORF">QE152_g13835</name>
</gene>
<feature type="compositionally biased region" description="Basic residues" evidence="1">
    <location>
        <begin position="324"/>
        <end position="340"/>
    </location>
</feature>
<feature type="region of interest" description="Disordered" evidence="1">
    <location>
        <begin position="73"/>
        <end position="107"/>
    </location>
</feature>
<feature type="region of interest" description="Disordered" evidence="1">
    <location>
        <begin position="1"/>
        <end position="50"/>
    </location>
</feature>
<keyword evidence="3" id="KW-1185">Reference proteome</keyword>
<feature type="compositionally biased region" description="Polar residues" evidence="1">
    <location>
        <begin position="85"/>
        <end position="107"/>
    </location>
</feature>
<organism evidence="2 3">
    <name type="scientific">Popillia japonica</name>
    <name type="common">Japanese beetle</name>
    <dbReference type="NCBI Taxonomy" id="7064"/>
    <lineage>
        <taxon>Eukaryota</taxon>
        <taxon>Metazoa</taxon>
        <taxon>Ecdysozoa</taxon>
        <taxon>Arthropoda</taxon>
        <taxon>Hexapoda</taxon>
        <taxon>Insecta</taxon>
        <taxon>Pterygota</taxon>
        <taxon>Neoptera</taxon>
        <taxon>Endopterygota</taxon>
        <taxon>Coleoptera</taxon>
        <taxon>Polyphaga</taxon>
        <taxon>Scarabaeiformia</taxon>
        <taxon>Scarabaeidae</taxon>
        <taxon>Rutelinae</taxon>
        <taxon>Popillia</taxon>
    </lineage>
</organism>
<feature type="compositionally biased region" description="Polar residues" evidence="1">
    <location>
        <begin position="1"/>
        <end position="27"/>
    </location>
</feature>
<feature type="compositionally biased region" description="Basic and acidic residues" evidence="1">
    <location>
        <begin position="254"/>
        <end position="272"/>
    </location>
</feature>
<feature type="region of interest" description="Disordered" evidence="1">
    <location>
        <begin position="321"/>
        <end position="340"/>
    </location>
</feature>
<dbReference type="AlphaFoldDB" id="A0AAW1LBF9"/>
<protein>
    <recommendedName>
        <fullName evidence="4">Tantalus-like domain-containing protein</fullName>
    </recommendedName>
</protein>
<proteinExistence type="predicted"/>
<reference evidence="2 3" key="1">
    <citation type="journal article" date="2024" name="BMC Genomics">
        <title>De novo assembly and annotation of Popillia japonica's genome with initial clues to its potential as an invasive pest.</title>
        <authorList>
            <person name="Cucini C."/>
            <person name="Boschi S."/>
            <person name="Funari R."/>
            <person name="Cardaioli E."/>
            <person name="Iannotti N."/>
            <person name="Marturano G."/>
            <person name="Paoli F."/>
            <person name="Bruttini M."/>
            <person name="Carapelli A."/>
            <person name="Frati F."/>
            <person name="Nardi F."/>
        </authorList>
    </citation>
    <scope>NUCLEOTIDE SEQUENCE [LARGE SCALE GENOMIC DNA]</scope>
    <source>
        <strain evidence="2">DMR45628</strain>
    </source>
</reference>
<dbReference type="Proteomes" id="UP001458880">
    <property type="component" value="Unassembled WGS sequence"/>
</dbReference>
<evidence type="ECO:0000313" key="3">
    <source>
        <dbReference type="Proteomes" id="UP001458880"/>
    </source>
</evidence>
<accession>A0AAW1LBF9</accession>
<comment type="caution">
    <text evidence="2">The sequence shown here is derived from an EMBL/GenBank/DDBJ whole genome shotgun (WGS) entry which is preliminary data.</text>
</comment>
<sequence>METANHTISRSNLLDDLQSNASSSTSYSDHDPVSDATHDVRKFNDSHEGGALECNSSGITLRSHKRLNDTIQESSNVIKPKQLDEPTSPSTESQIDYNQNGDHFVNSDNNAVVKDLSKNQKAPTKTSRQSRITRSSIRLLGRSDSTANSEENMDVKFEETETIKDVYEFNEDETTKTEHLVQFRNLKSSEHNNIDNVILEQTNSDLNESISTIQCVITDDETRIKSEENDTAIENINFADNTKTTTTTSASPERLQEPHHQSSHNMEKTPEKCGRLKLTLRMKRSPVLDEVIESGNSLSEDSFEPEYEVLRVEGVDSQCVSPYSHRKKRHKSKDRKRDRRLKYEMIALPNPPMKRLRLKFGNESHTIDIPSTSND</sequence>